<gene>
    <name evidence="1" type="ORF">NS506_06802</name>
</gene>
<protein>
    <submittedName>
        <fullName evidence="1">Uncharacterized protein</fullName>
    </submittedName>
</protein>
<organism evidence="1 2">
    <name type="scientific">Nocardia seriolae</name>
    <dbReference type="NCBI Taxonomy" id="37332"/>
    <lineage>
        <taxon>Bacteria</taxon>
        <taxon>Bacillati</taxon>
        <taxon>Actinomycetota</taxon>
        <taxon>Actinomycetes</taxon>
        <taxon>Mycobacteriales</taxon>
        <taxon>Nocardiaceae</taxon>
        <taxon>Nocardia</taxon>
    </lineage>
</organism>
<evidence type="ECO:0000313" key="1">
    <source>
        <dbReference type="EMBL" id="APB00833.1"/>
    </source>
</evidence>
<dbReference type="EMBL" id="CP017839">
    <property type="protein sequence ID" value="APB00833.1"/>
    <property type="molecule type" value="Genomic_DNA"/>
</dbReference>
<dbReference type="Proteomes" id="UP000180166">
    <property type="component" value="Chromosome"/>
</dbReference>
<sequence>MTRLVTELLSPSQIGPATTRMSAAMTRRCNTGHSSDFAPCSVMSGQTPVAMSWSTARMWSTCTPCFSMMWALASIKPWVLLTPGDGLRVQLMNSARRSS</sequence>
<reference evidence="1 2" key="1">
    <citation type="submission" date="2016-10" db="EMBL/GenBank/DDBJ databases">
        <title>Genome sequence of Nocardia seriolae strain EM150506, isolated from Anguila japonica.</title>
        <authorList>
            <person name="Han H.-J."/>
        </authorList>
    </citation>
    <scope>NUCLEOTIDE SEQUENCE [LARGE SCALE GENOMIC DNA]</scope>
    <source>
        <strain evidence="1 2">EM150506</strain>
    </source>
</reference>
<evidence type="ECO:0000313" key="2">
    <source>
        <dbReference type="Proteomes" id="UP000180166"/>
    </source>
</evidence>
<dbReference type="KEGG" id="nsr:NS506_06802"/>
<accession>A0ABC8B2X4</accession>
<proteinExistence type="predicted"/>
<name>A0ABC8B2X4_9NOCA</name>
<dbReference type="AlphaFoldDB" id="A0ABC8B2X4"/>